<dbReference type="Gene3D" id="3.40.250.10">
    <property type="entry name" value="Rhodanese-like domain"/>
    <property type="match status" value="1"/>
</dbReference>
<dbReference type="InterPro" id="IPR036873">
    <property type="entry name" value="Rhodanese-like_dom_sf"/>
</dbReference>
<accession>A0A1W1DAW2</accession>
<evidence type="ECO:0000259" key="1">
    <source>
        <dbReference type="PROSITE" id="PS50206"/>
    </source>
</evidence>
<name>A0A1W1DAW2_9ZZZZ</name>
<dbReference type="SUPFAM" id="SSF52821">
    <property type="entry name" value="Rhodanese/Cell cycle control phosphatase"/>
    <property type="match status" value="1"/>
</dbReference>
<dbReference type="GO" id="GO:0016740">
    <property type="term" value="F:transferase activity"/>
    <property type="evidence" value="ECO:0007669"/>
    <property type="project" value="UniProtKB-KW"/>
</dbReference>
<dbReference type="InterPro" id="IPR001763">
    <property type="entry name" value="Rhodanese-like_dom"/>
</dbReference>
<dbReference type="Pfam" id="PF00581">
    <property type="entry name" value="Rhodanese"/>
    <property type="match status" value="1"/>
</dbReference>
<dbReference type="SMART" id="SM00450">
    <property type="entry name" value="RHOD"/>
    <property type="match status" value="1"/>
</dbReference>
<dbReference type="PROSITE" id="PS50206">
    <property type="entry name" value="RHODANESE_3"/>
    <property type="match status" value="1"/>
</dbReference>
<keyword evidence="2" id="KW-0808">Transferase</keyword>
<reference evidence="2" key="1">
    <citation type="submission" date="2016-10" db="EMBL/GenBank/DDBJ databases">
        <authorList>
            <person name="de Groot N.N."/>
        </authorList>
    </citation>
    <scope>NUCLEOTIDE SEQUENCE</scope>
</reference>
<proteinExistence type="predicted"/>
<sequence length="133" mass="15341">MNKLIQYLPIKAQERLETNKDAVLVDVRCEAENKFVGRPIECIFAPWLDDPTWEINEDEFIATIKRFNCQLDTEIILICRSGYRSDDAGKCLIKFGFTNVAHVVSGFEGDLDENDQRGNVNGWRHDGMPWMQC</sequence>
<dbReference type="AlphaFoldDB" id="A0A1W1DAW2"/>
<dbReference type="EMBL" id="FPHR01000031">
    <property type="protein sequence ID" value="SFV77761.1"/>
    <property type="molecule type" value="Genomic_DNA"/>
</dbReference>
<organism evidence="2">
    <name type="scientific">hydrothermal vent metagenome</name>
    <dbReference type="NCBI Taxonomy" id="652676"/>
    <lineage>
        <taxon>unclassified sequences</taxon>
        <taxon>metagenomes</taxon>
        <taxon>ecological metagenomes</taxon>
    </lineage>
</organism>
<feature type="domain" description="Rhodanese" evidence="1">
    <location>
        <begin position="18"/>
        <end position="119"/>
    </location>
</feature>
<evidence type="ECO:0000313" key="2">
    <source>
        <dbReference type="EMBL" id="SFV77761.1"/>
    </source>
</evidence>
<protein>
    <submittedName>
        <fullName evidence="2">Rhodanese-related sulfurtransferase</fullName>
    </submittedName>
</protein>
<gene>
    <name evidence="2" type="ORF">MNB_SUP05-4-912</name>
</gene>